<dbReference type="Proteomes" id="UP001208689">
    <property type="component" value="Chromosome"/>
</dbReference>
<dbReference type="Pfam" id="PF01026">
    <property type="entry name" value="TatD_DNase"/>
    <property type="match status" value="1"/>
</dbReference>
<keyword evidence="2" id="KW-1185">Reference proteome</keyword>
<dbReference type="EC" id="3.1.1.96" evidence="1"/>
<protein>
    <submittedName>
        <fullName evidence="1">D-aminoacyl-tRNA deacylase</fullName>
        <ecNumber evidence="1">3.1.1.96</ecNumber>
    </submittedName>
</protein>
<dbReference type="EMBL" id="CP104013">
    <property type="protein sequence ID" value="UYP47667.1"/>
    <property type="molecule type" value="Genomic_DNA"/>
</dbReference>
<accession>A0ABY6HXT0</accession>
<dbReference type="SUPFAM" id="SSF51556">
    <property type="entry name" value="Metallo-dependent hydrolases"/>
    <property type="match status" value="1"/>
</dbReference>
<evidence type="ECO:0000313" key="2">
    <source>
        <dbReference type="Proteomes" id="UP001208689"/>
    </source>
</evidence>
<dbReference type="PIRSF" id="PIRSF005902">
    <property type="entry name" value="DNase_TatD"/>
    <property type="match status" value="1"/>
</dbReference>
<dbReference type="Gene3D" id="3.20.20.140">
    <property type="entry name" value="Metal-dependent hydrolases"/>
    <property type="match status" value="1"/>
</dbReference>
<dbReference type="PANTHER" id="PTHR46124:SF2">
    <property type="entry name" value="D-AMINOACYL-TRNA DEACYLASE"/>
    <property type="match status" value="1"/>
</dbReference>
<keyword evidence="1" id="KW-0378">Hydrolase</keyword>
<dbReference type="GO" id="GO:0051499">
    <property type="term" value="F:D-aminoacyl-tRNA deacylase activity"/>
    <property type="evidence" value="ECO:0007669"/>
    <property type="project" value="UniProtKB-EC"/>
</dbReference>
<sequence length="329" mass="38304">MFSIAVLAKKVFWRSKIFIFHKMGRKNDIIPIKPEKGLPLIDCHCHFPSDELPRSLKKGNKSIEKLNEEQYRDFFENHNGKYIVTSTSIWGVDFRQKFRETHDNMLLTIGWGAQATTYATPEEWKVDYPKYYEYLEKNTDKYDVIGEIGIDFHHAKTFKKREHQIDIFEEMIQKTKHLGKKYSLHVRNPTQNDRDPNSPNASYNDRDICNDLILDILEAEKIPPSDVMWHCFSGPAEWGKMLGDKGYYISIPSSAYGFKKWRRNIQDVPLDRLLAETDASAQHPYTMGAFNTPSNVEYSLAAIAYVNEMAQMDIAKQVLKNAKVFFDIN</sequence>
<name>A0ABY6HXT0_9ARCH</name>
<dbReference type="PANTHER" id="PTHR46124">
    <property type="entry name" value="D-AMINOACYL-TRNA DEACYLASE"/>
    <property type="match status" value="1"/>
</dbReference>
<gene>
    <name evidence="1" type="ORF">NEF87_003952</name>
</gene>
<reference evidence="1" key="1">
    <citation type="submission" date="2022-09" db="EMBL/GenBank/DDBJ databases">
        <title>Actin cytoskeleton and complex cell architecture in an #Asgard archaeon.</title>
        <authorList>
            <person name="Ponce Toledo R.I."/>
            <person name="Schleper C."/>
            <person name="Rodrigues Oliveira T."/>
            <person name="Wollweber F."/>
            <person name="Xu J."/>
            <person name="Rittmann S."/>
            <person name="Klingl A."/>
            <person name="Pilhofer M."/>
        </authorList>
    </citation>
    <scope>NUCLEOTIDE SEQUENCE</scope>
    <source>
        <strain evidence="1">B-35</strain>
    </source>
</reference>
<organism evidence="1 2">
    <name type="scientific">Candidatus Lokiarchaeum ossiferum</name>
    <dbReference type="NCBI Taxonomy" id="2951803"/>
    <lineage>
        <taxon>Archaea</taxon>
        <taxon>Promethearchaeati</taxon>
        <taxon>Promethearchaeota</taxon>
        <taxon>Promethearchaeia</taxon>
        <taxon>Promethearchaeales</taxon>
        <taxon>Promethearchaeaceae</taxon>
        <taxon>Candidatus Lokiarchaeum</taxon>
    </lineage>
</organism>
<proteinExistence type="predicted"/>
<evidence type="ECO:0000313" key="1">
    <source>
        <dbReference type="EMBL" id="UYP47667.1"/>
    </source>
</evidence>
<dbReference type="InterPro" id="IPR032466">
    <property type="entry name" value="Metal_Hydrolase"/>
</dbReference>
<dbReference type="InterPro" id="IPR001130">
    <property type="entry name" value="TatD-like"/>
</dbReference>